<reference evidence="1 2" key="1">
    <citation type="journal article" date="2016" name="PLoS ONE">
        <title>Sequence Assembly of Yarrowia lipolytica Strain W29/CLIB89 Shows Transposable Element Diversity.</title>
        <authorList>
            <person name="Magnan C."/>
            <person name="Yu J."/>
            <person name="Chang I."/>
            <person name="Jahn E."/>
            <person name="Kanomata Y."/>
            <person name="Wu J."/>
            <person name="Zeller M."/>
            <person name="Oakes M."/>
            <person name="Baldi P."/>
            <person name="Sandmeyer S."/>
        </authorList>
    </citation>
    <scope>NUCLEOTIDE SEQUENCE [LARGE SCALE GENOMIC DNA]</scope>
    <source>
        <strain evidence="2">CLIB89(W29)</strain>
    </source>
</reference>
<organism evidence="1 2">
    <name type="scientific">Yarrowia lipolytica</name>
    <name type="common">Candida lipolytica</name>
    <dbReference type="NCBI Taxonomy" id="4952"/>
    <lineage>
        <taxon>Eukaryota</taxon>
        <taxon>Fungi</taxon>
        <taxon>Dikarya</taxon>
        <taxon>Ascomycota</taxon>
        <taxon>Saccharomycotina</taxon>
        <taxon>Dipodascomycetes</taxon>
        <taxon>Dipodascales</taxon>
        <taxon>Dipodascales incertae sedis</taxon>
        <taxon>Yarrowia</taxon>
    </lineage>
</organism>
<dbReference type="VEuPathDB" id="FungiDB:YALI1_F36678g"/>
<sequence>MTPQGLFARDSPAPYRTHATALPPKLTLYHACLTLPVTRLSAYPVVRLHVYITTTSSPTKWSSDTVFTSTTTLFSPVFPVP</sequence>
<name>A0A1D8NQD9_YARLL</name>
<dbReference type="EMBL" id="CP017558">
    <property type="protein sequence ID" value="AOW07851.1"/>
    <property type="molecule type" value="Genomic_DNA"/>
</dbReference>
<proteinExistence type="predicted"/>
<dbReference type="GeneID" id="94584078"/>
<dbReference type="RefSeq" id="XP_068139601.1">
    <property type="nucleotide sequence ID" value="XM_068283500.1"/>
</dbReference>
<dbReference type="AlphaFoldDB" id="A0A1D8NQD9"/>
<protein>
    <submittedName>
        <fullName evidence="1">Uncharacterized protein</fullName>
    </submittedName>
</protein>
<dbReference type="Proteomes" id="UP000182444">
    <property type="component" value="Chromosome 1F"/>
</dbReference>
<gene>
    <name evidence="1" type="ORF">YALI1_F36678g</name>
</gene>
<accession>A0A1D8NQD9</accession>
<evidence type="ECO:0000313" key="2">
    <source>
        <dbReference type="Proteomes" id="UP000182444"/>
    </source>
</evidence>
<evidence type="ECO:0000313" key="1">
    <source>
        <dbReference type="EMBL" id="AOW07851.1"/>
    </source>
</evidence>